<dbReference type="AlphaFoldDB" id="A0AAN7JNV8"/>
<sequence>MEGLCSKKMILGLCLFLILCFLPVNNTELQRFEHPVVKGDGSMSFLVIGDWGRRGEYNQSEVAAQN</sequence>
<feature type="chain" id="PRO_5042967460" evidence="1">
    <location>
        <begin position="27"/>
        <end position="66"/>
    </location>
</feature>
<accession>A0AAN7JNV8</accession>
<dbReference type="Proteomes" id="UP001345219">
    <property type="component" value="Chromosome 4"/>
</dbReference>
<comment type="caution">
    <text evidence="2">The sequence shown here is derived from an EMBL/GenBank/DDBJ whole genome shotgun (WGS) entry which is preliminary data.</text>
</comment>
<proteinExistence type="predicted"/>
<feature type="signal peptide" evidence="1">
    <location>
        <begin position="1"/>
        <end position="26"/>
    </location>
</feature>
<evidence type="ECO:0000313" key="3">
    <source>
        <dbReference type="Proteomes" id="UP001345219"/>
    </source>
</evidence>
<reference evidence="2 3" key="1">
    <citation type="journal article" date="2023" name="Hortic Res">
        <title>Pangenome of water caltrop reveals structural variations and asymmetric subgenome divergence after allopolyploidization.</title>
        <authorList>
            <person name="Zhang X."/>
            <person name="Chen Y."/>
            <person name="Wang L."/>
            <person name="Yuan Y."/>
            <person name="Fang M."/>
            <person name="Shi L."/>
            <person name="Lu R."/>
            <person name="Comes H.P."/>
            <person name="Ma Y."/>
            <person name="Chen Y."/>
            <person name="Huang G."/>
            <person name="Zhou Y."/>
            <person name="Zheng Z."/>
            <person name="Qiu Y."/>
        </authorList>
    </citation>
    <scope>NUCLEOTIDE SEQUENCE [LARGE SCALE GENOMIC DNA]</scope>
    <source>
        <tissue evidence="2">Roots</tissue>
    </source>
</reference>
<keyword evidence="3" id="KW-1185">Reference proteome</keyword>
<name>A0AAN7JNV8_9MYRT</name>
<dbReference type="EMBL" id="JAXIOK010000017">
    <property type="protein sequence ID" value="KAK4750981.1"/>
    <property type="molecule type" value="Genomic_DNA"/>
</dbReference>
<gene>
    <name evidence="2" type="ORF">SAY87_004463</name>
</gene>
<protein>
    <submittedName>
        <fullName evidence="2">Uncharacterized protein</fullName>
    </submittedName>
</protein>
<keyword evidence="1" id="KW-0732">Signal</keyword>
<evidence type="ECO:0000313" key="2">
    <source>
        <dbReference type="EMBL" id="KAK4750981.1"/>
    </source>
</evidence>
<evidence type="ECO:0000256" key="1">
    <source>
        <dbReference type="SAM" id="SignalP"/>
    </source>
</evidence>
<organism evidence="2 3">
    <name type="scientific">Trapa incisa</name>
    <dbReference type="NCBI Taxonomy" id="236973"/>
    <lineage>
        <taxon>Eukaryota</taxon>
        <taxon>Viridiplantae</taxon>
        <taxon>Streptophyta</taxon>
        <taxon>Embryophyta</taxon>
        <taxon>Tracheophyta</taxon>
        <taxon>Spermatophyta</taxon>
        <taxon>Magnoliopsida</taxon>
        <taxon>eudicotyledons</taxon>
        <taxon>Gunneridae</taxon>
        <taxon>Pentapetalae</taxon>
        <taxon>rosids</taxon>
        <taxon>malvids</taxon>
        <taxon>Myrtales</taxon>
        <taxon>Lythraceae</taxon>
        <taxon>Trapa</taxon>
    </lineage>
</organism>